<evidence type="ECO:0000256" key="2">
    <source>
        <dbReference type="SAM" id="SignalP"/>
    </source>
</evidence>
<feature type="compositionally biased region" description="Basic and acidic residues" evidence="1">
    <location>
        <begin position="59"/>
        <end position="85"/>
    </location>
</feature>
<evidence type="ECO:0000256" key="1">
    <source>
        <dbReference type="SAM" id="MobiDB-lite"/>
    </source>
</evidence>
<feature type="region of interest" description="Disordered" evidence="1">
    <location>
        <begin position="57"/>
        <end position="85"/>
    </location>
</feature>
<comment type="caution">
    <text evidence="3">The sequence shown here is derived from an EMBL/GenBank/DDBJ whole genome shotgun (WGS) entry which is preliminary data.</text>
</comment>
<dbReference type="AlphaFoldDB" id="A0A941D0M4"/>
<evidence type="ECO:0000313" key="3">
    <source>
        <dbReference type="EMBL" id="MBR7619357.1"/>
    </source>
</evidence>
<feature type="signal peptide" evidence="2">
    <location>
        <begin position="1"/>
        <end position="22"/>
    </location>
</feature>
<reference evidence="3" key="1">
    <citation type="submission" date="2021-04" db="EMBL/GenBank/DDBJ databases">
        <title>Draft genome assembly of strain Phenylobacterium sp. 20VBR1 using MiniION and Illumina platforms.</title>
        <authorList>
            <person name="Thomas F.A."/>
            <person name="Krishnan K.P."/>
            <person name="Sinha R.K."/>
        </authorList>
    </citation>
    <scope>NUCLEOTIDE SEQUENCE</scope>
    <source>
        <strain evidence="3">20VBR1</strain>
    </source>
</reference>
<sequence>MKIRALHLAALLLAAAPAPALAWGNMGHRMVGQAAMEGLPAAVPAFLRTPAAAAAVGELSREPDRSKGSGKVHDSNRDPGHFVDLEDDGRILGGPRLDALPPTRAEYEAALRAVGQDSWKGGYLPYSIVDQYQQLTTDFAYWRVEMAAEPRQKDKARRAWMHADRVRREQQVLSTIGYLSHFVGDGSQPLHISAHYNGWGDYPNPNGYTTAKVHGPFEEAFVGANVREPAVRAQMTPFKSCGCAIEKRVADYLAVAGAQAEPFYQLEKAGGFLGADPKGIAFATVRVAAGASELRDLVAEAWTASAGVKIGWPAVSVADVLAGKADPYEALYGRN</sequence>
<accession>A0A941D0M4</accession>
<feature type="chain" id="PRO_5036912606" evidence="2">
    <location>
        <begin position="23"/>
        <end position="335"/>
    </location>
</feature>
<name>A0A941D0M4_9CAUL</name>
<dbReference type="InterPro" id="IPR008947">
    <property type="entry name" value="PLipase_C/P1_nuclease_dom_sf"/>
</dbReference>
<gene>
    <name evidence="3" type="ORF">JKL49_08160</name>
</gene>
<dbReference type="SUPFAM" id="SSF48537">
    <property type="entry name" value="Phospholipase C/P1 nuclease"/>
    <property type="match status" value="1"/>
</dbReference>
<dbReference type="GO" id="GO:0016788">
    <property type="term" value="F:hydrolase activity, acting on ester bonds"/>
    <property type="evidence" value="ECO:0007669"/>
    <property type="project" value="InterPro"/>
</dbReference>
<proteinExistence type="predicted"/>
<dbReference type="Proteomes" id="UP000622580">
    <property type="component" value="Unassembled WGS sequence"/>
</dbReference>
<dbReference type="Gene3D" id="1.10.575.10">
    <property type="entry name" value="P1 Nuclease"/>
    <property type="match status" value="1"/>
</dbReference>
<dbReference type="EMBL" id="JAGSGD010000001">
    <property type="protein sequence ID" value="MBR7619357.1"/>
    <property type="molecule type" value="Genomic_DNA"/>
</dbReference>
<dbReference type="RefSeq" id="WP_215339714.1">
    <property type="nucleotide sequence ID" value="NZ_JAGSGD010000001.1"/>
</dbReference>
<protein>
    <submittedName>
        <fullName evidence="3">S1/P1 Nuclease</fullName>
    </submittedName>
</protein>
<keyword evidence="2" id="KW-0732">Signal</keyword>
<keyword evidence="4" id="KW-1185">Reference proteome</keyword>
<evidence type="ECO:0000313" key="4">
    <source>
        <dbReference type="Proteomes" id="UP000622580"/>
    </source>
</evidence>
<organism evidence="3 4">
    <name type="scientific">Phenylobacterium glaciei</name>
    <dbReference type="NCBI Taxonomy" id="2803784"/>
    <lineage>
        <taxon>Bacteria</taxon>
        <taxon>Pseudomonadati</taxon>
        <taxon>Pseudomonadota</taxon>
        <taxon>Alphaproteobacteria</taxon>
        <taxon>Caulobacterales</taxon>
        <taxon>Caulobacteraceae</taxon>
        <taxon>Phenylobacterium</taxon>
    </lineage>
</organism>